<reference evidence="1 2" key="1">
    <citation type="submission" date="2021-06" db="EMBL/GenBank/DDBJ databases">
        <authorList>
            <person name="Palmer J.M."/>
        </authorList>
    </citation>
    <scope>NUCLEOTIDE SEQUENCE [LARGE SCALE GENOMIC DNA]</scope>
    <source>
        <strain evidence="1 2">GA_2019</strain>
        <tissue evidence="1">Muscle</tissue>
    </source>
</reference>
<gene>
    <name evidence="1" type="ORF">GOODEAATRI_014614</name>
</gene>
<dbReference type="InterPro" id="IPR013783">
    <property type="entry name" value="Ig-like_fold"/>
</dbReference>
<keyword evidence="2" id="KW-1185">Reference proteome</keyword>
<dbReference type="PANTHER" id="PTHR11590">
    <property type="entry name" value="PROTEIN-GLUTAMINE GAMMA-GLUTAMYLTRANSFERASE"/>
    <property type="match status" value="1"/>
</dbReference>
<evidence type="ECO:0000313" key="1">
    <source>
        <dbReference type="EMBL" id="MEQ2175086.1"/>
    </source>
</evidence>
<dbReference type="PANTHER" id="PTHR11590:SF42">
    <property type="entry name" value="COAGULATION FACTOR XIII A CHAIN"/>
    <property type="match status" value="1"/>
</dbReference>
<evidence type="ECO:0000313" key="2">
    <source>
        <dbReference type="Proteomes" id="UP001476798"/>
    </source>
</evidence>
<accession>A0ABV0NUI4</accession>
<dbReference type="InterPro" id="IPR014756">
    <property type="entry name" value="Ig_E-set"/>
</dbReference>
<dbReference type="Proteomes" id="UP001476798">
    <property type="component" value="Unassembled WGS sequence"/>
</dbReference>
<sequence length="358" mass="39520">ADPAANKDSLVVVTFGNRPGASWTGKILGNRNNVVSLGITAHPKAIVGLYRIYVAVSVGNGMQRTEKDPNTNIYMLFNPWCPDDDVFYPDDTGRMEYVLNSTGLIYQGTAEHVGERGWVYGQGFAGEPLKIALAFHNQGDLMKSVKAHMEISVTYYTGVVSSDPFKIEDFSLYVEPYQSERSTKVFDIPPQEYMSHLGPNSSLEISVIGQTDNEEVSEVKSVSLKLPPLNVTVNSDMFVIVSFTNTLNFPLTGAKLAMEGAGLLETQVYNYRPQKPGLRTLLLVLDCENLPDVTPAVTGRSTSWQRYLMNQHPTNWSFQVVTCKRRLTVLPLELRGPLLAQNIPQPGVTPKSGKLLAC</sequence>
<dbReference type="SUPFAM" id="SSF81296">
    <property type="entry name" value="E set domains"/>
    <property type="match status" value="1"/>
</dbReference>
<dbReference type="EMBL" id="JAHRIO010051015">
    <property type="protein sequence ID" value="MEQ2175086.1"/>
    <property type="molecule type" value="Genomic_DNA"/>
</dbReference>
<organism evidence="1 2">
    <name type="scientific">Goodea atripinnis</name>
    <dbReference type="NCBI Taxonomy" id="208336"/>
    <lineage>
        <taxon>Eukaryota</taxon>
        <taxon>Metazoa</taxon>
        <taxon>Chordata</taxon>
        <taxon>Craniata</taxon>
        <taxon>Vertebrata</taxon>
        <taxon>Euteleostomi</taxon>
        <taxon>Actinopterygii</taxon>
        <taxon>Neopterygii</taxon>
        <taxon>Teleostei</taxon>
        <taxon>Neoteleostei</taxon>
        <taxon>Acanthomorphata</taxon>
        <taxon>Ovalentaria</taxon>
        <taxon>Atherinomorphae</taxon>
        <taxon>Cyprinodontiformes</taxon>
        <taxon>Goodeidae</taxon>
        <taxon>Goodea</taxon>
    </lineage>
</organism>
<dbReference type="Gene3D" id="2.60.40.10">
    <property type="entry name" value="Immunoglobulins"/>
    <property type="match status" value="3"/>
</dbReference>
<proteinExistence type="predicted"/>
<dbReference type="SUPFAM" id="SSF49309">
    <property type="entry name" value="Transglutaminase, two C-terminal domains"/>
    <property type="match status" value="2"/>
</dbReference>
<dbReference type="InterPro" id="IPR036238">
    <property type="entry name" value="Transglutaminase_C_sf"/>
</dbReference>
<name>A0ABV0NUI4_9TELE</name>
<feature type="non-terminal residue" evidence="1">
    <location>
        <position position="1"/>
    </location>
</feature>
<comment type="caution">
    <text evidence="1">The sequence shown here is derived from an EMBL/GenBank/DDBJ whole genome shotgun (WGS) entry which is preliminary data.</text>
</comment>
<dbReference type="InterPro" id="IPR050779">
    <property type="entry name" value="Transglutaminase"/>
</dbReference>
<protein>
    <submittedName>
        <fullName evidence="1">Uncharacterized protein</fullName>
    </submittedName>
</protein>